<protein>
    <submittedName>
        <fullName evidence="5">ADAM metallopeptidase with thrombospondin type 1 motif 5</fullName>
    </submittedName>
</protein>
<dbReference type="GO" id="GO:0004222">
    <property type="term" value="F:metalloendopeptidase activity"/>
    <property type="evidence" value="ECO:0007669"/>
    <property type="project" value="TreeGrafter"/>
</dbReference>
<evidence type="ECO:0000259" key="3">
    <source>
        <dbReference type="Pfam" id="PF05986"/>
    </source>
</evidence>
<dbReference type="AlphaFoldDB" id="A0A8D2PIY4"/>
<evidence type="ECO:0000256" key="2">
    <source>
        <dbReference type="ARBA" id="ARBA00022525"/>
    </source>
</evidence>
<keyword evidence="6" id="KW-1185">Reference proteome</keyword>
<evidence type="ECO:0000313" key="6">
    <source>
        <dbReference type="Proteomes" id="UP000694401"/>
    </source>
</evidence>
<comment type="subcellular location">
    <subcellularLocation>
        <location evidence="1">Secreted</location>
    </subcellularLocation>
</comment>
<reference evidence="5" key="1">
    <citation type="submission" date="2025-08" db="UniProtKB">
        <authorList>
            <consortium name="Ensembl"/>
        </authorList>
    </citation>
    <scope>IDENTIFICATION</scope>
</reference>
<dbReference type="GO" id="GO:0030198">
    <property type="term" value="P:extracellular matrix organization"/>
    <property type="evidence" value="ECO:0007669"/>
    <property type="project" value="TreeGrafter"/>
</dbReference>
<feature type="domain" description="ADAMTS/ADAMTS-like cysteine-rich" evidence="4">
    <location>
        <begin position="12"/>
        <end position="41"/>
    </location>
</feature>
<dbReference type="GO" id="GO:0031012">
    <property type="term" value="C:extracellular matrix"/>
    <property type="evidence" value="ECO:0007669"/>
    <property type="project" value="TreeGrafter"/>
</dbReference>
<name>A0A8D2PIY4_ZOSLA</name>
<accession>A0A8D2PIY4</accession>
<dbReference type="InterPro" id="IPR045371">
    <property type="entry name" value="ADAMTS_CR_3"/>
</dbReference>
<dbReference type="InterPro" id="IPR010294">
    <property type="entry name" value="ADAMTS_spacer1"/>
</dbReference>
<sequence>NFICFFTINIRECIRTGCDGIIGSKLQYDKCGVCGGDNSSCTKVMGTFTKKSKGYTDVVKIPEGATHIKVRQFKGKDQSRFTAYLALKKKNGEYLVNGKYMISTSETIIDINGTVMNYSGWSHKDDFLHAMGHAATKEILIVQILATDPTLQTVLAEEVLTCGGVSFFQRGLRKPLLACWCQVCPDREKHRLQCTCVQSLIMGRICLFGPNEDVHCFKER</sequence>
<evidence type="ECO:0000313" key="5">
    <source>
        <dbReference type="Ensembl" id="ENSZLMP00000013936.1"/>
    </source>
</evidence>
<evidence type="ECO:0000259" key="4">
    <source>
        <dbReference type="Pfam" id="PF19236"/>
    </source>
</evidence>
<dbReference type="Pfam" id="PF19236">
    <property type="entry name" value="ADAMTS_CR_3"/>
    <property type="match status" value="1"/>
</dbReference>
<dbReference type="InterPro" id="IPR050439">
    <property type="entry name" value="ADAMTS_ADAMTS-like"/>
</dbReference>
<dbReference type="Pfam" id="PF05986">
    <property type="entry name" value="ADAMTS_spacer1"/>
    <property type="match status" value="1"/>
</dbReference>
<reference evidence="5" key="2">
    <citation type="submission" date="2025-09" db="UniProtKB">
        <authorList>
            <consortium name="Ensembl"/>
        </authorList>
    </citation>
    <scope>IDENTIFICATION</scope>
</reference>
<evidence type="ECO:0000256" key="1">
    <source>
        <dbReference type="ARBA" id="ARBA00004613"/>
    </source>
</evidence>
<organism evidence="5 6">
    <name type="scientific">Zosterops lateralis melanops</name>
    <dbReference type="NCBI Taxonomy" id="1220523"/>
    <lineage>
        <taxon>Eukaryota</taxon>
        <taxon>Metazoa</taxon>
        <taxon>Chordata</taxon>
        <taxon>Craniata</taxon>
        <taxon>Vertebrata</taxon>
        <taxon>Euteleostomi</taxon>
        <taxon>Archelosauria</taxon>
        <taxon>Archosauria</taxon>
        <taxon>Dinosauria</taxon>
        <taxon>Saurischia</taxon>
        <taxon>Theropoda</taxon>
        <taxon>Coelurosauria</taxon>
        <taxon>Aves</taxon>
        <taxon>Neognathae</taxon>
        <taxon>Neoaves</taxon>
        <taxon>Telluraves</taxon>
        <taxon>Australaves</taxon>
        <taxon>Passeriformes</taxon>
        <taxon>Sylvioidea</taxon>
        <taxon>Zosteropidae</taxon>
        <taxon>Zosterops</taxon>
    </lineage>
</organism>
<dbReference type="Proteomes" id="UP000694401">
    <property type="component" value="Unassembled WGS sequence"/>
</dbReference>
<dbReference type="GO" id="GO:0006508">
    <property type="term" value="P:proteolysis"/>
    <property type="evidence" value="ECO:0007669"/>
    <property type="project" value="TreeGrafter"/>
</dbReference>
<dbReference type="PANTHER" id="PTHR13723">
    <property type="entry name" value="ADAMTS A DISINTEGRIN AND METALLOPROTEASE WITH THROMBOSPONDIN MOTIFS PROTEASE"/>
    <property type="match status" value="1"/>
</dbReference>
<keyword evidence="2" id="KW-0964">Secreted</keyword>
<dbReference type="GO" id="GO:0005576">
    <property type="term" value="C:extracellular region"/>
    <property type="evidence" value="ECO:0007669"/>
    <property type="project" value="UniProtKB-SubCell"/>
</dbReference>
<dbReference type="PANTHER" id="PTHR13723:SF37">
    <property type="entry name" value="A DISINTEGRIN AND METALLOPROTEINASE WITH THROMBOSPONDIN MOTIFS 5"/>
    <property type="match status" value="1"/>
</dbReference>
<dbReference type="FunFam" id="2.60.120.830:FF:000001">
    <property type="entry name" value="A disintegrin and metalloproteinase with thrombospondin motifs 1"/>
    <property type="match status" value="1"/>
</dbReference>
<dbReference type="Ensembl" id="ENSZLMT00000014330.1">
    <property type="protein sequence ID" value="ENSZLMP00000013936.1"/>
    <property type="gene ID" value="ENSZLMG00000009711.1"/>
</dbReference>
<proteinExistence type="predicted"/>
<dbReference type="Gene3D" id="2.60.120.830">
    <property type="match status" value="1"/>
</dbReference>
<feature type="domain" description="ADAMTS/ADAMTS-like Spacer 1" evidence="3">
    <location>
        <begin position="44"/>
        <end position="147"/>
    </location>
</feature>